<dbReference type="InterPro" id="IPR010844">
    <property type="entry name" value="Occludin_ELL"/>
</dbReference>
<evidence type="ECO:0000256" key="6">
    <source>
        <dbReference type="PROSITE-ProRule" id="PRU01324"/>
    </source>
</evidence>
<dbReference type="Proteomes" id="UP000694545">
    <property type="component" value="Unplaced"/>
</dbReference>
<evidence type="ECO:0000256" key="4">
    <source>
        <dbReference type="ARBA" id="ARBA00023163"/>
    </source>
</evidence>
<feature type="region of interest" description="Disordered" evidence="7">
    <location>
        <begin position="265"/>
        <end position="305"/>
    </location>
</feature>
<protein>
    <submittedName>
        <fullName evidence="9">Elongation factor for RNA polymerase II</fullName>
    </submittedName>
</protein>
<evidence type="ECO:0000256" key="5">
    <source>
        <dbReference type="ARBA" id="ARBA00023242"/>
    </source>
</evidence>
<feature type="domain" description="OCEL" evidence="8">
    <location>
        <begin position="478"/>
        <end position="588"/>
    </location>
</feature>
<evidence type="ECO:0000313" key="9">
    <source>
        <dbReference type="Ensembl" id="ENSVKKP00000003643.1"/>
    </source>
</evidence>
<dbReference type="PANTHER" id="PTHR23288">
    <property type="entry name" value="OCCLUDIN AND RNA POLYMERASE II ELONGATION FACTOR ELL"/>
    <property type="match status" value="1"/>
</dbReference>
<dbReference type="Gene3D" id="6.10.140.340">
    <property type="match status" value="1"/>
</dbReference>
<dbReference type="InterPro" id="IPR036390">
    <property type="entry name" value="WH_DNA-bd_sf"/>
</dbReference>
<dbReference type="Ensembl" id="ENSVKKT00000003741.1">
    <property type="protein sequence ID" value="ENSVKKP00000003643.1"/>
    <property type="gene ID" value="ENSVKKG00000002752.1"/>
</dbReference>
<evidence type="ECO:0000256" key="7">
    <source>
        <dbReference type="SAM" id="MobiDB-lite"/>
    </source>
</evidence>
<dbReference type="Pfam" id="PF10390">
    <property type="entry name" value="ELL"/>
    <property type="match status" value="1"/>
</dbReference>
<dbReference type="AlphaFoldDB" id="A0A8D2INV2"/>
<dbReference type="InterPro" id="IPR019464">
    <property type="entry name" value="ELL_N"/>
</dbReference>
<dbReference type="GO" id="GO:0032968">
    <property type="term" value="P:positive regulation of transcription elongation by RNA polymerase II"/>
    <property type="evidence" value="ECO:0007669"/>
    <property type="project" value="TreeGrafter"/>
</dbReference>
<dbReference type="SUPFAM" id="SSF46785">
    <property type="entry name" value="Winged helix' DNA-binding domain"/>
    <property type="match status" value="1"/>
</dbReference>
<evidence type="ECO:0000313" key="10">
    <source>
        <dbReference type="Proteomes" id="UP000694545"/>
    </source>
</evidence>
<dbReference type="GO" id="GO:0000987">
    <property type="term" value="F:cis-regulatory region sequence-specific DNA binding"/>
    <property type="evidence" value="ECO:0007669"/>
    <property type="project" value="TreeGrafter"/>
</dbReference>
<accession>A0A8D2INV2</accession>
<proteinExistence type="inferred from homology"/>
<evidence type="ECO:0000256" key="1">
    <source>
        <dbReference type="ARBA" id="ARBA00004123"/>
    </source>
</evidence>
<name>A0A8D2INV2_VARKO</name>
<reference evidence="9" key="2">
    <citation type="submission" date="2025-09" db="UniProtKB">
        <authorList>
            <consortium name="Ensembl"/>
        </authorList>
    </citation>
    <scope>IDENTIFICATION</scope>
</reference>
<dbReference type="InterPro" id="IPR042065">
    <property type="entry name" value="E3_ELL-like"/>
</dbReference>
<keyword evidence="3" id="KW-0805">Transcription regulation</keyword>
<evidence type="ECO:0000256" key="2">
    <source>
        <dbReference type="ARBA" id="ARBA00009171"/>
    </source>
</evidence>
<evidence type="ECO:0000259" key="8">
    <source>
        <dbReference type="PROSITE" id="PS51980"/>
    </source>
</evidence>
<feature type="region of interest" description="Disordered" evidence="7">
    <location>
        <begin position="319"/>
        <end position="383"/>
    </location>
</feature>
<dbReference type="Gene3D" id="1.10.10.2670">
    <property type="entry name" value="E3 ubiquitin-protein ligase"/>
    <property type="match status" value="1"/>
</dbReference>
<dbReference type="GO" id="GO:0006368">
    <property type="term" value="P:transcription elongation by RNA polymerase II"/>
    <property type="evidence" value="ECO:0007669"/>
    <property type="project" value="InterPro"/>
</dbReference>
<dbReference type="SUPFAM" id="SSF144292">
    <property type="entry name" value="occludin/ELL-like"/>
    <property type="match status" value="1"/>
</dbReference>
<dbReference type="GO" id="GO:0008023">
    <property type="term" value="C:transcription elongation factor complex"/>
    <property type="evidence" value="ECO:0007669"/>
    <property type="project" value="InterPro"/>
</dbReference>
<organism evidence="9 10">
    <name type="scientific">Varanus komodoensis</name>
    <name type="common">Komodo dragon</name>
    <dbReference type="NCBI Taxonomy" id="61221"/>
    <lineage>
        <taxon>Eukaryota</taxon>
        <taxon>Metazoa</taxon>
        <taxon>Chordata</taxon>
        <taxon>Craniata</taxon>
        <taxon>Vertebrata</taxon>
        <taxon>Euteleostomi</taxon>
        <taxon>Lepidosauria</taxon>
        <taxon>Squamata</taxon>
        <taxon>Bifurcata</taxon>
        <taxon>Unidentata</taxon>
        <taxon>Episquamata</taxon>
        <taxon>Toxicofera</taxon>
        <taxon>Anguimorpha</taxon>
        <taxon>Paleoanguimorpha</taxon>
        <taxon>Varanoidea</taxon>
        <taxon>Varanidae</taxon>
        <taxon>Varanus</taxon>
    </lineage>
</organism>
<dbReference type="GO" id="GO:0042795">
    <property type="term" value="P:snRNA transcription by RNA polymerase II"/>
    <property type="evidence" value="ECO:0007669"/>
    <property type="project" value="TreeGrafter"/>
</dbReference>
<comment type="similarity">
    <text evidence="2 6">Belongs to the ELL/occludin family.</text>
</comment>
<feature type="region of interest" description="Disordered" evidence="7">
    <location>
        <begin position="418"/>
        <end position="438"/>
    </location>
</feature>
<feature type="compositionally biased region" description="Polar residues" evidence="7">
    <location>
        <begin position="275"/>
        <end position="292"/>
    </location>
</feature>
<sequence>MLSIDTCGRQIRVCNSHVSTWAPTDALWMFRFRSPGLYWHITIPRPDCPAGVQTFLFHLSNIGKDNPQGSFDCIQQYTSRIGHTQLDCLGSIQDKIAIRATDESYEKAKQTMAQVEEETRSRGAIVIKPGGRYVGKTVKIRRPAPAVSDAVPSRVRPTPVNLASAIKKGNSAVSQRPLRDRVVHLLALKPYKKPELLLRLQKDGLSPHDKDALDGLLQQVANASAKDGTCTLKDCLYKEVQRNWPGYSDGDQQLLKRVLFRKLCPPPNDLPPENLTASSPKDSANAPSSSPPQKRPHPPEFTDPLLSKKHRISHYAQRTQATLNGKLKPTSKKEVPSPFPAAPADTAGRSPIPAAPEPPRPHDPLHNVSSEPGCSKDSHPAEPTKVAAVVAAQLATDPAPADKPSPARHCKAKRKMKRHQEEEQLCQEGPDYDPEEGSSGMCLSKTALPLNSRLFLLLPGLNGMCSGPGSSVPMPDLPDYLLKYSSILCAEQRQSYKNDFNAEYGEYRSLYARIEQITRRFMELDSQLKQLSPGSDEYKMIHDQILQEYRKIKKTNRNYSQEKNRCEYLHNKLAHIKRMIAEYDHKQFPAWP</sequence>
<keyword evidence="5" id="KW-0539">Nucleus</keyword>
<dbReference type="PROSITE" id="PS51980">
    <property type="entry name" value="OCEL"/>
    <property type="match status" value="1"/>
</dbReference>
<dbReference type="InterPro" id="IPR031176">
    <property type="entry name" value="ELL/occludin"/>
</dbReference>
<reference evidence="9" key="1">
    <citation type="submission" date="2025-08" db="UniProtKB">
        <authorList>
            <consortium name="Ensembl"/>
        </authorList>
    </citation>
    <scope>IDENTIFICATION</scope>
</reference>
<keyword evidence="4" id="KW-0804">Transcription</keyword>
<keyword evidence="10" id="KW-1185">Reference proteome</keyword>
<comment type="subcellular location">
    <subcellularLocation>
        <location evidence="1">Nucleus</location>
    </subcellularLocation>
</comment>
<dbReference type="PANTHER" id="PTHR23288:SF9">
    <property type="entry name" value="RNA POLYMERASE II ELONGATION FACTOR ELL"/>
    <property type="match status" value="1"/>
</dbReference>
<evidence type="ECO:0000256" key="3">
    <source>
        <dbReference type="ARBA" id="ARBA00023015"/>
    </source>
</evidence>
<dbReference type="Pfam" id="PF07303">
    <property type="entry name" value="Occludin_ELL"/>
    <property type="match status" value="1"/>
</dbReference>